<reference evidence="2 3" key="1">
    <citation type="journal article" date="2017" name="Nature">
        <title>The Apostasia genome and the evolution of orchids.</title>
        <authorList>
            <person name="Zhang G.Q."/>
            <person name="Liu K.W."/>
            <person name="Li Z."/>
            <person name="Lohaus R."/>
            <person name="Hsiao Y.Y."/>
            <person name="Niu S.C."/>
            <person name="Wang J.Y."/>
            <person name="Lin Y.C."/>
            <person name="Xu Q."/>
            <person name="Chen L.J."/>
            <person name="Yoshida K."/>
            <person name="Fujiwara S."/>
            <person name="Wang Z.W."/>
            <person name="Zhang Y.Q."/>
            <person name="Mitsuda N."/>
            <person name="Wang M."/>
            <person name="Liu G.H."/>
            <person name="Pecoraro L."/>
            <person name="Huang H.X."/>
            <person name="Xiao X.J."/>
            <person name="Lin M."/>
            <person name="Wu X.Y."/>
            <person name="Wu W.L."/>
            <person name="Chen Y.Y."/>
            <person name="Chang S.B."/>
            <person name="Sakamoto S."/>
            <person name="Ohme-Takagi M."/>
            <person name="Yagi M."/>
            <person name="Zeng S.J."/>
            <person name="Shen C.Y."/>
            <person name="Yeh C.M."/>
            <person name="Luo Y.B."/>
            <person name="Tsai W.C."/>
            <person name="Van de Peer Y."/>
            <person name="Liu Z.J."/>
        </authorList>
    </citation>
    <scope>NUCLEOTIDE SEQUENCE [LARGE SCALE GENOMIC DNA]</scope>
    <source>
        <strain evidence="3">cv. Shenzhen</strain>
        <tissue evidence="2">Stem</tissue>
    </source>
</reference>
<evidence type="ECO:0000256" key="1">
    <source>
        <dbReference type="ARBA" id="ARBA00023115"/>
    </source>
</evidence>
<protein>
    <recommendedName>
        <fullName evidence="4">Methyltransferase-like protein 13</fullName>
    </recommendedName>
</protein>
<dbReference type="AlphaFoldDB" id="A0A2I0B927"/>
<dbReference type="Proteomes" id="UP000236161">
    <property type="component" value="Unassembled WGS sequence"/>
</dbReference>
<dbReference type="PANTHER" id="PTHR43317">
    <property type="entry name" value="THERMOSPERMINE SYNTHASE ACAULIS5"/>
    <property type="match status" value="1"/>
</dbReference>
<evidence type="ECO:0000313" key="3">
    <source>
        <dbReference type="Proteomes" id="UP000236161"/>
    </source>
</evidence>
<gene>
    <name evidence="2" type="ORF">AXF42_Ash009513</name>
</gene>
<dbReference type="Gene3D" id="3.40.50.150">
    <property type="entry name" value="Vaccinia Virus protein VP39"/>
    <property type="match status" value="1"/>
</dbReference>
<dbReference type="CDD" id="cd02440">
    <property type="entry name" value="AdoMet_MTases"/>
    <property type="match status" value="1"/>
</dbReference>
<keyword evidence="1" id="KW-0620">Polyamine biosynthesis</keyword>
<keyword evidence="3" id="KW-1185">Reference proteome</keyword>
<dbReference type="PANTHER" id="PTHR43317:SF1">
    <property type="entry name" value="THERMOSPERMINE SYNTHASE ACAULIS5"/>
    <property type="match status" value="1"/>
</dbReference>
<organism evidence="2 3">
    <name type="scientific">Apostasia shenzhenica</name>
    <dbReference type="NCBI Taxonomy" id="1088818"/>
    <lineage>
        <taxon>Eukaryota</taxon>
        <taxon>Viridiplantae</taxon>
        <taxon>Streptophyta</taxon>
        <taxon>Embryophyta</taxon>
        <taxon>Tracheophyta</taxon>
        <taxon>Spermatophyta</taxon>
        <taxon>Magnoliopsida</taxon>
        <taxon>Liliopsida</taxon>
        <taxon>Asparagales</taxon>
        <taxon>Orchidaceae</taxon>
        <taxon>Apostasioideae</taxon>
        <taxon>Apostasia</taxon>
    </lineage>
</organism>
<evidence type="ECO:0008006" key="4">
    <source>
        <dbReference type="Google" id="ProtNLM"/>
    </source>
</evidence>
<dbReference type="OrthoDB" id="411785at2759"/>
<name>A0A2I0B927_9ASPA</name>
<dbReference type="GO" id="GO:0006596">
    <property type="term" value="P:polyamine biosynthetic process"/>
    <property type="evidence" value="ECO:0007669"/>
    <property type="project" value="UniProtKB-KW"/>
</dbReference>
<accession>A0A2I0B927</accession>
<evidence type="ECO:0000313" key="2">
    <source>
        <dbReference type="EMBL" id="PKA64293.1"/>
    </source>
</evidence>
<dbReference type="InterPro" id="IPR029063">
    <property type="entry name" value="SAM-dependent_MTases_sf"/>
</dbReference>
<dbReference type="SUPFAM" id="SSF53335">
    <property type="entry name" value="S-adenosyl-L-methionine-dependent methyltransferases"/>
    <property type="match status" value="1"/>
</dbReference>
<sequence>MAAEGIDPAVFQRLVPSQFISFSFPNPLRWPQTPYADTLRVAVLDSASLSPPMIAAIVVPHRREDDWLFSTHAGHLQLLHSFTPSLPVSRLVLVGDLPSSPSSLPRPYSRHQPDDPSSLDGFKQSLLPLLLVLCPKSAFSDGFPSITFLSYEDDIIRSTPVEKLAGPSVGEMLIEDVEIDLSPAGPELRRRLRFKRMPNLVQTQVRLLPKSVPEVGSMVQPYLKPMVAALSLNAPAIEVAVDSGSPPTALCIGVGGGPLLMSLRSHLGFRVVGVEGDAAVLRVAHRHFGLLEDEFLKVIVGDGIKLFENYTRERSKRDRFHAVMVDLDEQDPMKEITAPPAEFLRPNVLLGARLALQKQGILVVNVIPSAEGYFLKVVELFREVFGELYEVGEGDGVNRVLIAATSPLRSVSEEKKKKEGPLYEKLKQLDCDRFIDAIRKI</sequence>
<proteinExistence type="predicted"/>
<dbReference type="EMBL" id="KZ451905">
    <property type="protein sequence ID" value="PKA64293.1"/>
    <property type="molecule type" value="Genomic_DNA"/>
</dbReference>